<organism evidence="1 2">
    <name type="scientific">Sunxiuqinia elliptica</name>
    <dbReference type="NCBI Taxonomy" id="655355"/>
    <lineage>
        <taxon>Bacteria</taxon>
        <taxon>Pseudomonadati</taxon>
        <taxon>Bacteroidota</taxon>
        <taxon>Bacteroidia</taxon>
        <taxon>Marinilabiliales</taxon>
        <taxon>Prolixibacteraceae</taxon>
        <taxon>Sunxiuqinia</taxon>
    </lineage>
</organism>
<proteinExistence type="predicted"/>
<protein>
    <submittedName>
        <fullName evidence="1">Uncharacterized protein</fullName>
    </submittedName>
</protein>
<dbReference type="STRING" id="655355.SAMN05216283_101935"/>
<dbReference type="AlphaFoldDB" id="A0A1I2D6E9"/>
<sequence>MNKQWQQSNPDKSILKIDLTGKLCLKRSQHDAKKFNSELSPISAQWLAGRTDYKQVFTKKIATCKYGSN</sequence>
<dbReference type="RefSeq" id="WP_093918630.1">
    <property type="nucleotide sequence ID" value="NZ_FONW01000001.1"/>
</dbReference>
<gene>
    <name evidence="1" type="ORF">SAMN05216283_101935</name>
</gene>
<dbReference type="Proteomes" id="UP000198964">
    <property type="component" value="Unassembled WGS sequence"/>
</dbReference>
<accession>A0A1I2D6E9</accession>
<dbReference type="EMBL" id="FONW01000001">
    <property type="protein sequence ID" value="SFE75550.1"/>
    <property type="molecule type" value="Genomic_DNA"/>
</dbReference>
<evidence type="ECO:0000313" key="2">
    <source>
        <dbReference type="Proteomes" id="UP000198964"/>
    </source>
</evidence>
<keyword evidence="2" id="KW-1185">Reference proteome</keyword>
<reference evidence="1 2" key="1">
    <citation type="submission" date="2016-10" db="EMBL/GenBank/DDBJ databases">
        <authorList>
            <person name="de Groot N.N."/>
        </authorList>
    </citation>
    <scope>NUCLEOTIDE SEQUENCE [LARGE SCALE GENOMIC DNA]</scope>
    <source>
        <strain evidence="1 2">CGMCC 1.9156</strain>
    </source>
</reference>
<evidence type="ECO:0000313" key="1">
    <source>
        <dbReference type="EMBL" id="SFE75550.1"/>
    </source>
</evidence>
<name>A0A1I2D6E9_9BACT</name>